<name>A0A0V0YFD7_TRIPS</name>
<gene>
    <name evidence="1" type="ORF">T4E_1126</name>
</gene>
<dbReference type="Proteomes" id="UP000054815">
    <property type="component" value="Unassembled WGS sequence"/>
</dbReference>
<evidence type="ECO:0000313" key="1">
    <source>
        <dbReference type="EMBL" id="KRX99059.1"/>
    </source>
</evidence>
<sequence>MLNNNEYQYQITENSMNNEQQSGPFFSFNTVSSSTGQSSPCRIRLSTAVTITSMSVVSRTLYDDATCQLVHDPSFIHQGRNSTTICYKTLLSAFVRYCSEKQLTKRKFKRDKLPTTAVVSQN</sequence>
<organism evidence="1 2">
    <name type="scientific">Trichinella pseudospiralis</name>
    <name type="common">Parasitic roundworm</name>
    <dbReference type="NCBI Taxonomy" id="6337"/>
    <lineage>
        <taxon>Eukaryota</taxon>
        <taxon>Metazoa</taxon>
        <taxon>Ecdysozoa</taxon>
        <taxon>Nematoda</taxon>
        <taxon>Enoplea</taxon>
        <taxon>Dorylaimia</taxon>
        <taxon>Trichinellida</taxon>
        <taxon>Trichinellidae</taxon>
        <taxon>Trichinella</taxon>
    </lineage>
</organism>
<protein>
    <submittedName>
        <fullName evidence="1">Uncharacterized protein</fullName>
    </submittedName>
</protein>
<dbReference type="EMBL" id="JYDU01000017">
    <property type="protein sequence ID" value="KRX99059.1"/>
    <property type="molecule type" value="Genomic_DNA"/>
</dbReference>
<comment type="caution">
    <text evidence="1">The sequence shown here is derived from an EMBL/GenBank/DDBJ whole genome shotgun (WGS) entry which is preliminary data.</text>
</comment>
<evidence type="ECO:0000313" key="2">
    <source>
        <dbReference type="Proteomes" id="UP000054815"/>
    </source>
</evidence>
<accession>A0A0V0YFD7</accession>
<dbReference type="AlphaFoldDB" id="A0A0V0YFD7"/>
<reference evidence="1 2" key="1">
    <citation type="submission" date="2015-01" db="EMBL/GenBank/DDBJ databases">
        <title>Evolution of Trichinella species and genotypes.</title>
        <authorList>
            <person name="Korhonen P.K."/>
            <person name="Edoardo P."/>
            <person name="Giuseppe L.R."/>
            <person name="Gasser R.B."/>
        </authorList>
    </citation>
    <scope>NUCLEOTIDE SEQUENCE [LARGE SCALE GENOMIC DNA]</scope>
    <source>
        <strain evidence="1">ISS141</strain>
    </source>
</reference>
<proteinExistence type="predicted"/>